<dbReference type="OrthoDB" id="2269034at2759"/>
<evidence type="ECO:0000313" key="1">
    <source>
        <dbReference type="EMBL" id="KAF5362159.1"/>
    </source>
</evidence>
<name>A0A8H5GC13_9AGAR</name>
<organism evidence="1 2">
    <name type="scientific">Leucocoprinus leucothites</name>
    <dbReference type="NCBI Taxonomy" id="201217"/>
    <lineage>
        <taxon>Eukaryota</taxon>
        <taxon>Fungi</taxon>
        <taxon>Dikarya</taxon>
        <taxon>Basidiomycota</taxon>
        <taxon>Agaricomycotina</taxon>
        <taxon>Agaricomycetes</taxon>
        <taxon>Agaricomycetidae</taxon>
        <taxon>Agaricales</taxon>
        <taxon>Agaricineae</taxon>
        <taxon>Agaricaceae</taxon>
        <taxon>Leucocoprinus</taxon>
    </lineage>
</organism>
<accession>A0A8H5GC13</accession>
<reference evidence="1 2" key="1">
    <citation type="journal article" date="2020" name="ISME J.">
        <title>Uncovering the hidden diversity of litter-decomposition mechanisms in mushroom-forming fungi.</title>
        <authorList>
            <person name="Floudas D."/>
            <person name="Bentzer J."/>
            <person name="Ahren D."/>
            <person name="Johansson T."/>
            <person name="Persson P."/>
            <person name="Tunlid A."/>
        </authorList>
    </citation>
    <scope>NUCLEOTIDE SEQUENCE [LARGE SCALE GENOMIC DNA]</scope>
    <source>
        <strain evidence="1 2">CBS 146.42</strain>
    </source>
</reference>
<evidence type="ECO:0008006" key="3">
    <source>
        <dbReference type="Google" id="ProtNLM"/>
    </source>
</evidence>
<sequence>MTKSYYQDEVDPLISSFDSPEAELSYLSGLAAATSARITRSTQLLARIQRRYNQLQSPIHTLPFEILSSIFHIICPSDCEQRDVEESDRRWEVFREVNFSAIMLSSVSWHWRQVALATPKLWTSITLRMKSGKIRHHALLLQHYMARAKPLDISLDLLFSDFRGGTGFDLEYSRIYSILFAQGNAERIGVLRLYNPPLEWLSMVPMVSPLHTLCVEFPFDRPSDRSGAHLDLHFHSLRRLFLGGSNWALAHVPQSLKFLTLSRTPPEFDIHVLQQALELVECHSDNPTEFQNVPDLLFDIPLVFNNLSSFTWSVGKGINGGSAAQNLYLPALKKLCLIAPEPVEGQPIIDFIHKHAKTLHSLELNRFIEWSREEYFVLLFRYEMPCLHTVAVTSVILSGLVTCILALTPKEDELDEGSIPLPNLRFLRLEDDGNERYDEEMPQFGELVLNMLRVRRAGEHSEFHLDITDFEDDEDDIWPDYVQDGLTKYLANHQVKITQKERIPSWLESA</sequence>
<protein>
    <recommendedName>
        <fullName evidence="3">F-box domain-containing protein</fullName>
    </recommendedName>
</protein>
<evidence type="ECO:0000313" key="2">
    <source>
        <dbReference type="Proteomes" id="UP000559027"/>
    </source>
</evidence>
<dbReference type="EMBL" id="JAACJO010000002">
    <property type="protein sequence ID" value="KAF5362159.1"/>
    <property type="molecule type" value="Genomic_DNA"/>
</dbReference>
<keyword evidence="2" id="KW-1185">Reference proteome</keyword>
<dbReference type="AlphaFoldDB" id="A0A8H5GC13"/>
<dbReference type="Proteomes" id="UP000559027">
    <property type="component" value="Unassembled WGS sequence"/>
</dbReference>
<gene>
    <name evidence="1" type="ORF">D9756_002155</name>
</gene>
<proteinExistence type="predicted"/>
<comment type="caution">
    <text evidence="1">The sequence shown here is derived from an EMBL/GenBank/DDBJ whole genome shotgun (WGS) entry which is preliminary data.</text>
</comment>